<comment type="caution">
    <text evidence="1">The sequence shown here is derived from an EMBL/GenBank/DDBJ whole genome shotgun (WGS) entry which is preliminary data.</text>
</comment>
<protein>
    <submittedName>
        <fullName evidence="1">Carboxypeptidase-like regulatory domain-containing protein</fullName>
    </submittedName>
</protein>
<proteinExistence type="predicted"/>
<accession>A0ABU1A3A9</accession>
<dbReference type="Proteomes" id="UP001230915">
    <property type="component" value="Unassembled WGS sequence"/>
</dbReference>
<organism evidence="1 2">
    <name type="scientific">Mesonia profundi</name>
    <dbReference type="NCBI Taxonomy" id="3070998"/>
    <lineage>
        <taxon>Bacteria</taxon>
        <taxon>Pseudomonadati</taxon>
        <taxon>Bacteroidota</taxon>
        <taxon>Flavobacteriia</taxon>
        <taxon>Flavobacteriales</taxon>
        <taxon>Flavobacteriaceae</taxon>
        <taxon>Mesonia</taxon>
    </lineage>
</organism>
<evidence type="ECO:0000313" key="2">
    <source>
        <dbReference type="Proteomes" id="UP001230915"/>
    </source>
</evidence>
<gene>
    <name evidence="1" type="ORF">RBU60_10990</name>
</gene>
<dbReference type="Pfam" id="PF13715">
    <property type="entry name" value="CarbopepD_reg_2"/>
    <property type="match status" value="1"/>
</dbReference>
<dbReference type="InterPro" id="IPR008969">
    <property type="entry name" value="CarboxyPept-like_regulatory"/>
</dbReference>
<sequence length="353" mass="41333">MLSGNSFAQQIVRGFVVDSVTQKPIEGAAVFFDKTTYGTITNKNGFFVLKSREKTKSPLVIKYLGYRMEKMINPPQNKNVKFILVKQEEDLNAVVIYLDKKRKKNTLQQKKSELEIDQHLHLFKHYFLGKGAYKNKVEILNPEVVKLVSSKDGLKFTYTTEKPLIIKNNYLDYEITYYLEKLVLYQKANELIPHPVMDHYEYYGTALFKDLQKPDKIRNKFKKRRNEFYYGSILHFMRALSKNELEENGFSTFDMNSNWITIKSTPKFNFMEVMPPNKFLVFYRKVALRVLPSTISDFETKGFPHDASLIIARNNFGIDEMGNFFPWNALIFDGKFGREGMDKSLPLDFQPYP</sequence>
<dbReference type="EMBL" id="JAVHUL010000031">
    <property type="protein sequence ID" value="MDQ7918104.1"/>
    <property type="molecule type" value="Genomic_DNA"/>
</dbReference>
<dbReference type="Gene3D" id="2.60.40.1120">
    <property type="entry name" value="Carboxypeptidase-like, regulatory domain"/>
    <property type="match status" value="1"/>
</dbReference>
<dbReference type="SUPFAM" id="SSF49464">
    <property type="entry name" value="Carboxypeptidase regulatory domain-like"/>
    <property type="match status" value="1"/>
</dbReference>
<name>A0ABU1A3A9_9FLAO</name>
<reference evidence="1 2" key="1">
    <citation type="submission" date="2023-08" db="EMBL/GenBank/DDBJ databases">
        <title>Mesonia sp. MT50, isolated from deep-sea sediment of the Mariana Trench.</title>
        <authorList>
            <person name="Fu H."/>
        </authorList>
    </citation>
    <scope>NUCLEOTIDE SEQUENCE [LARGE SCALE GENOMIC DNA]</scope>
    <source>
        <strain evidence="1 2">MT50</strain>
    </source>
</reference>
<keyword evidence="2" id="KW-1185">Reference proteome</keyword>
<evidence type="ECO:0000313" key="1">
    <source>
        <dbReference type="EMBL" id="MDQ7918104.1"/>
    </source>
</evidence>
<dbReference type="RefSeq" id="WP_308865078.1">
    <property type="nucleotide sequence ID" value="NZ_JAVHUL010000031.1"/>
</dbReference>